<sequence length="107" mass="12914">MRLQKMVMLYPYFHKEEELVYGVFTESEWKKTDELWLSDLIKKKNLKASYLRKYHNSFYIDEFSLNIGLRISIHENSYPPGHPAYSYETMFLEHEFVYQESVSSELG</sequence>
<organism evidence="1 2">
    <name type="scientific">Paenibacillus planticolens</name>
    <dbReference type="NCBI Taxonomy" id="2654976"/>
    <lineage>
        <taxon>Bacteria</taxon>
        <taxon>Bacillati</taxon>
        <taxon>Bacillota</taxon>
        <taxon>Bacilli</taxon>
        <taxon>Bacillales</taxon>
        <taxon>Paenibacillaceae</taxon>
        <taxon>Paenibacillus</taxon>
    </lineage>
</organism>
<dbReference type="EMBL" id="WHNZ01000039">
    <property type="protein sequence ID" value="NOV01564.1"/>
    <property type="molecule type" value="Genomic_DNA"/>
</dbReference>
<comment type="caution">
    <text evidence="1">The sequence shown here is derived from an EMBL/GenBank/DDBJ whole genome shotgun (WGS) entry which is preliminary data.</text>
</comment>
<keyword evidence="2" id="KW-1185">Reference proteome</keyword>
<dbReference type="Proteomes" id="UP000618579">
    <property type="component" value="Unassembled WGS sequence"/>
</dbReference>
<evidence type="ECO:0000313" key="2">
    <source>
        <dbReference type="Proteomes" id="UP000618579"/>
    </source>
</evidence>
<name>A0ABX1ZRW0_9BACL</name>
<evidence type="ECO:0000313" key="1">
    <source>
        <dbReference type="EMBL" id="NOV01564.1"/>
    </source>
</evidence>
<proteinExistence type="predicted"/>
<protein>
    <submittedName>
        <fullName evidence="1">Uncharacterized protein</fullName>
    </submittedName>
</protein>
<gene>
    <name evidence="1" type="ORF">GC097_16225</name>
</gene>
<accession>A0ABX1ZRW0</accession>
<reference evidence="1 2" key="1">
    <citation type="submission" date="2019-10" db="EMBL/GenBank/DDBJ databases">
        <title>Description of Paenibacillus pedi sp. nov.</title>
        <authorList>
            <person name="Carlier A."/>
            <person name="Qi S."/>
        </authorList>
    </citation>
    <scope>NUCLEOTIDE SEQUENCE [LARGE SCALE GENOMIC DNA]</scope>
    <source>
        <strain evidence="1 2">LMG 31457</strain>
    </source>
</reference>